<accession>A0A6A6JLS2</accession>
<sequence length="652" mass="72998">MAPKRKAGADDSSVPSKRAKSSTGPNSDRTNWEEVEFVIKAHDNIVPDPYGATSTTTAPLKWAEVASLFNQRFGRTIGAAACEKRYRQKIAEYRLRDPAYPDPKTIAYVAKTQPAKKGAQKGTQRPQPLSGVSSQPTKPPPRQPAGTAIGKQLGDVLGPQDSEESDSEESIEDSDCDTESDQMEDAEAFGAAELNVETSVTTPTINEHEEMVQDSVPQKRYVDEHLKKSAAVCEQILPKELRGIARPEFYFEYGGPVTKEDFEKRVTFEVTTSDGLKCGSVDMLSNDIRANSDFVDMALIYDRRIGVTLEVQGYSNSIVEIFAQCCHPSIDKDDLPECLPACVAHQKHVLSRQLAGKAKAPVCLPDCLQNQLRHCHIPTDTAREDLPQYLRVRTGESLLPEYHYTLVRQRKANGDLQLLPVVRRIEWTMEELVELYLLATELNVGHIRDMVMHRWLQTMQGAAPPLDFAPEVLNRLFTHPEVGERVKLFFAQWVHQEGLVDHILDSEEDWEEDFAQLVYCLQRGLEQPPVVVPLCGPMPKPHEPDLKALTTRLLQAASRDYTAAYNQLVRQLPASRESGVWTASTKIDGAEPLFHDFLQKKRILEQNKLEESTVVGLDEGNNLSDAVPDVSPKIWSDRDSSSQDDSEDEEEL</sequence>
<evidence type="ECO:0000313" key="2">
    <source>
        <dbReference type="EMBL" id="KAF2277194.1"/>
    </source>
</evidence>
<feature type="region of interest" description="Disordered" evidence="1">
    <location>
        <begin position="1"/>
        <end position="32"/>
    </location>
</feature>
<dbReference type="OrthoDB" id="3799546at2759"/>
<dbReference type="EMBL" id="ML986491">
    <property type="protein sequence ID" value="KAF2277194.1"/>
    <property type="molecule type" value="Genomic_DNA"/>
</dbReference>
<evidence type="ECO:0000313" key="3">
    <source>
        <dbReference type="Proteomes" id="UP000800097"/>
    </source>
</evidence>
<feature type="region of interest" description="Disordered" evidence="1">
    <location>
        <begin position="114"/>
        <end position="183"/>
    </location>
</feature>
<organism evidence="2 3">
    <name type="scientific">Westerdykella ornata</name>
    <dbReference type="NCBI Taxonomy" id="318751"/>
    <lineage>
        <taxon>Eukaryota</taxon>
        <taxon>Fungi</taxon>
        <taxon>Dikarya</taxon>
        <taxon>Ascomycota</taxon>
        <taxon>Pezizomycotina</taxon>
        <taxon>Dothideomycetes</taxon>
        <taxon>Pleosporomycetidae</taxon>
        <taxon>Pleosporales</taxon>
        <taxon>Sporormiaceae</taxon>
        <taxon>Westerdykella</taxon>
    </lineage>
</organism>
<feature type="compositionally biased region" description="Acidic residues" evidence="1">
    <location>
        <begin position="161"/>
        <end position="183"/>
    </location>
</feature>
<feature type="compositionally biased region" description="Acidic residues" evidence="1">
    <location>
        <begin position="642"/>
        <end position="652"/>
    </location>
</feature>
<gene>
    <name evidence="2" type="ORF">EI97DRAFT_441939</name>
</gene>
<feature type="compositionally biased region" description="Polar residues" evidence="1">
    <location>
        <begin position="121"/>
        <end position="136"/>
    </location>
</feature>
<dbReference type="AlphaFoldDB" id="A0A6A6JLS2"/>
<dbReference type="RefSeq" id="XP_033654733.1">
    <property type="nucleotide sequence ID" value="XM_033799728.1"/>
</dbReference>
<protein>
    <submittedName>
        <fullName evidence="2">Uncharacterized protein</fullName>
    </submittedName>
</protein>
<feature type="region of interest" description="Disordered" evidence="1">
    <location>
        <begin position="618"/>
        <end position="652"/>
    </location>
</feature>
<dbReference type="Proteomes" id="UP000800097">
    <property type="component" value="Unassembled WGS sequence"/>
</dbReference>
<dbReference type="GeneID" id="54552903"/>
<evidence type="ECO:0000256" key="1">
    <source>
        <dbReference type="SAM" id="MobiDB-lite"/>
    </source>
</evidence>
<reference evidence="2" key="1">
    <citation type="journal article" date="2020" name="Stud. Mycol.">
        <title>101 Dothideomycetes genomes: a test case for predicting lifestyles and emergence of pathogens.</title>
        <authorList>
            <person name="Haridas S."/>
            <person name="Albert R."/>
            <person name="Binder M."/>
            <person name="Bloem J."/>
            <person name="Labutti K."/>
            <person name="Salamov A."/>
            <person name="Andreopoulos B."/>
            <person name="Baker S."/>
            <person name="Barry K."/>
            <person name="Bills G."/>
            <person name="Bluhm B."/>
            <person name="Cannon C."/>
            <person name="Castanera R."/>
            <person name="Culley D."/>
            <person name="Daum C."/>
            <person name="Ezra D."/>
            <person name="Gonzalez J."/>
            <person name="Henrissat B."/>
            <person name="Kuo A."/>
            <person name="Liang C."/>
            <person name="Lipzen A."/>
            <person name="Lutzoni F."/>
            <person name="Magnuson J."/>
            <person name="Mondo S."/>
            <person name="Nolan M."/>
            <person name="Ohm R."/>
            <person name="Pangilinan J."/>
            <person name="Park H.-J."/>
            <person name="Ramirez L."/>
            <person name="Alfaro M."/>
            <person name="Sun H."/>
            <person name="Tritt A."/>
            <person name="Yoshinaga Y."/>
            <person name="Zwiers L.-H."/>
            <person name="Turgeon B."/>
            <person name="Goodwin S."/>
            <person name="Spatafora J."/>
            <person name="Crous P."/>
            <person name="Grigoriev I."/>
        </authorList>
    </citation>
    <scope>NUCLEOTIDE SEQUENCE</scope>
    <source>
        <strain evidence="2">CBS 379.55</strain>
    </source>
</reference>
<name>A0A6A6JLS2_WESOR</name>
<proteinExistence type="predicted"/>
<keyword evidence="3" id="KW-1185">Reference proteome</keyword>